<sequence length="843" mass="94671">MNRIDRPTKRNRLSSISRFLSLLHSHQTSILLRRCSPSRFLNPTAGTTNNQYSMGRGKPLLVSSVTELKKKEKKEKKAKSGGFESLNLSSNVFRGVKRKGYRIPTPIQRKTMPLILSGADVVAMARTGSGKTAAFLVPMLERLQQHVSQSGVRALILSPTRDLALQTLKFTQELGKFTDLRVSLLVGGDSMESQFEELAQSPDIIIATPGRLMHHLEEVDDMSLRSVEYVVFDEADSLFSMGFAEQLHRILQQLSDNRQTLLFSATLPSALAEFAKAGLRDPQLVRLDLETKISPDLKLTFFTLRQEEKLAALLYLIREHIRSDEQSLIFVSTKHHVQFLDHLIREEGIEPSVCYGDMDQDDRKINVSRFRSRKTMFLIVTDVAARGIDIPLLDNVINWDFPPKPKLFVHRVGRAARAGRTGTAFSFVTSEDMAYLLDLHLFLSKPIRPAPTEEEVLRDMKGVMERIDDAMLNGETVFGRFPQTGIDLVADRVREILDSSTELDCLVRPCERAFRLYMKTKEKPSRESIKRAKNMPREGLHPMFVKQLGGNELSALAFSESLKAYRAKQTVLESEGHAAKAKHLQGPSSQWVDVMKMKRAIHEGIINKVNQQQSNTQAAKEVEDICNNTSLEKGKKVSGSKRKAQSFKDEEFFISSVPTNQHFEAGLSVRNNGGFISNRLESAVLDLAADDSGGLQKQKASFHWDKRSKKYVKLNNGDRVSASGKIITESGKKGKANKTGIYKRWKEKSHSKISFQGSNNEGSSGMESTSLKGGGMQRPRNNRFKGGKMNRTVPNAHVRSEVKNLEQVRKDRQTKATKAAFMKSNPKKGKKMGKNGKRGKGRK</sequence>
<dbReference type="Proteomes" id="UP001055811">
    <property type="component" value="Linkage Group LG05"/>
</dbReference>
<evidence type="ECO:0000313" key="2">
    <source>
        <dbReference type="Proteomes" id="UP001055811"/>
    </source>
</evidence>
<protein>
    <submittedName>
        <fullName evidence="1">Uncharacterized protein</fullName>
    </submittedName>
</protein>
<keyword evidence="2" id="KW-1185">Reference proteome</keyword>
<dbReference type="EMBL" id="CM042013">
    <property type="protein sequence ID" value="KAI3737837.1"/>
    <property type="molecule type" value="Genomic_DNA"/>
</dbReference>
<gene>
    <name evidence="1" type="ORF">L2E82_27850</name>
</gene>
<name>A0ACB9CU80_CICIN</name>
<comment type="caution">
    <text evidence="1">The sequence shown here is derived from an EMBL/GenBank/DDBJ whole genome shotgun (WGS) entry which is preliminary data.</text>
</comment>
<proteinExistence type="predicted"/>
<reference evidence="2" key="1">
    <citation type="journal article" date="2022" name="Mol. Ecol. Resour.">
        <title>The genomes of chicory, endive, great burdock and yacon provide insights into Asteraceae palaeo-polyploidization history and plant inulin production.</title>
        <authorList>
            <person name="Fan W."/>
            <person name="Wang S."/>
            <person name="Wang H."/>
            <person name="Wang A."/>
            <person name="Jiang F."/>
            <person name="Liu H."/>
            <person name="Zhao H."/>
            <person name="Xu D."/>
            <person name="Zhang Y."/>
        </authorList>
    </citation>
    <scope>NUCLEOTIDE SEQUENCE [LARGE SCALE GENOMIC DNA]</scope>
    <source>
        <strain evidence="2">cv. Punajuju</strain>
    </source>
</reference>
<accession>A0ACB9CU80</accession>
<evidence type="ECO:0000313" key="1">
    <source>
        <dbReference type="EMBL" id="KAI3737837.1"/>
    </source>
</evidence>
<organism evidence="1 2">
    <name type="scientific">Cichorium intybus</name>
    <name type="common">Chicory</name>
    <dbReference type="NCBI Taxonomy" id="13427"/>
    <lineage>
        <taxon>Eukaryota</taxon>
        <taxon>Viridiplantae</taxon>
        <taxon>Streptophyta</taxon>
        <taxon>Embryophyta</taxon>
        <taxon>Tracheophyta</taxon>
        <taxon>Spermatophyta</taxon>
        <taxon>Magnoliopsida</taxon>
        <taxon>eudicotyledons</taxon>
        <taxon>Gunneridae</taxon>
        <taxon>Pentapetalae</taxon>
        <taxon>asterids</taxon>
        <taxon>campanulids</taxon>
        <taxon>Asterales</taxon>
        <taxon>Asteraceae</taxon>
        <taxon>Cichorioideae</taxon>
        <taxon>Cichorieae</taxon>
        <taxon>Cichoriinae</taxon>
        <taxon>Cichorium</taxon>
    </lineage>
</organism>
<reference evidence="1 2" key="2">
    <citation type="journal article" date="2022" name="Mol. Ecol. Resour.">
        <title>The genomes of chicory, endive, great burdock and yacon provide insights into Asteraceae paleo-polyploidization history and plant inulin production.</title>
        <authorList>
            <person name="Fan W."/>
            <person name="Wang S."/>
            <person name="Wang H."/>
            <person name="Wang A."/>
            <person name="Jiang F."/>
            <person name="Liu H."/>
            <person name="Zhao H."/>
            <person name="Xu D."/>
            <person name="Zhang Y."/>
        </authorList>
    </citation>
    <scope>NUCLEOTIDE SEQUENCE [LARGE SCALE GENOMIC DNA]</scope>
    <source>
        <strain evidence="2">cv. Punajuju</strain>
        <tissue evidence="1">Leaves</tissue>
    </source>
</reference>